<dbReference type="InterPro" id="IPR013783">
    <property type="entry name" value="Ig-like_fold"/>
</dbReference>
<proteinExistence type="predicted"/>
<keyword evidence="1" id="KW-0732">Signal</keyword>
<evidence type="ECO:0000256" key="1">
    <source>
        <dbReference type="SAM" id="SignalP"/>
    </source>
</evidence>
<dbReference type="Proteomes" id="UP001166674">
    <property type="component" value="Unassembled WGS sequence"/>
</dbReference>
<dbReference type="InterPro" id="IPR036179">
    <property type="entry name" value="Ig-like_dom_sf"/>
</dbReference>
<feature type="chain" id="PRO_5041439378" evidence="1">
    <location>
        <begin position="19"/>
        <end position="96"/>
    </location>
</feature>
<organism evidence="2 3">
    <name type="scientific">Sciurus carolinensis</name>
    <name type="common">Eastern gray squirrel</name>
    <dbReference type="NCBI Taxonomy" id="30640"/>
    <lineage>
        <taxon>Eukaryota</taxon>
        <taxon>Metazoa</taxon>
        <taxon>Chordata</taxon>
        <taxon>Craniata</taxon>
        <taxon>Vertebrata</taxon>
        <taxon>Euteleostomi</taxon>
        <taxon>Mammalia</taxon>
        <taxon>Eutheria</taxon>
        <taxon>Euarchontoglires</taxon>
        <taxon>Glires</taxon>
        <taxon>Rodentia</taxon>
        <taxon>Sciuromorpha</taxon>
        <taxon>Sciuridae</taxon>
        <taxon>Sciurinae</taxon>
        <taxon>Sciurini</taxon>
        <taxon>Sciurus</taxon>
    </lineage>
</organism>
<protein>
    <submittedName>
        <fullName evidence="2">Ig heavy chain V region 3-6</fullName>
    </submittedName>
</protein>
<accession>A0AA41N8L5</accession>
<dbReference type="AlphaFoldDB" id="A0AA41N8L5"/>
<reference evidence="2" key="1">
    <citation type="submission" date="2020-03" db="EMBL/GenBank/DDBJ databases">
        <title>Studies in the Genomics of Life Span.</title>
        <authorList>
            <person name="Glass D."/>
        </authorList>
    </citation>
    <scope>NUCLEOTIDE SEQUENCE</scope>
    <source>
        <strain evidence="2">SUZIE</strain>
        <tissue evidence="2">Muscle</tissue>
    </source>
</reference>
<evidence type="ECO:0000313" key="2">
    <source>
        <dbReference type="EMBL" id="MBZ3885626.1"/>
    </source>
</evidence>
<dbReference type="SUPFAM" id="SSF48726">
    <property type="entry name" value="Immunoglobulin"/>
    <property type="match status" value="1"/>
</dbReference>
<feature type="signal peptide" evidence="1">
    <location>
        <begin position="1"/>
        <end position="18"/>
    </location>
</feature>
<keyword evidence="3" id="KW-1185">Reference proteome</keyword>
<gene>
    <name evidence="2" type="ORF">SUZIE_183885</name>
</gene>
<evidence type="ECO:0000313" key="3">
    <source>
        <dbReference type="Proteomes" id="UP001166674"/>
    </source>
</evidence>
<name>A0AA41N8L5_SCICA</name>
<dbReference type="EMBL" id="JAATJV010401477">
    <property type="protein sequence ID" value="MBZ3885626.1"/>
    <property type="molecule type" value="Genomic_DNA"/>
</dbReference>
<dbReference type="Gene3D" id="2.60.40.10">
    <property type="entry name" value="Immunoglobulins"/>
    <property type="match status" value="1"/>
</dbReference>
<comment type="caution">
    <text evidence="2">The sequence shown here is derived from an EMBL/GenBank/DDBJ whole genome shotgun (WGS) entry which is preliminary data.</text>
</comment>
<sequence>MRLLGLLLYLVTTPHGECHQCQSWVHVEVVTEVTDRVSLSLSPGVLCQVQLPESGSGLMKPSQPLSLTCAVAGFSINTMVMAGAESAILQGRAGVD</sequence>